<reference evidence="9 10" key="1">
    <citation type="submission" date="2015-02" db="EMBL/GenBank/DDBJ databases">
        <title>Single-cell genomics of uncultivated deep-branching MTB reveals a conserved set of magnetosome genes.</title>
        <authorList>
            <person name="Kolinko S."/>
            <person name="Richter M."/>
            <person name="Glockner F.O."/>
            <person name="Brachmann A."/>
            <person name="Schuler D."/>
        </authorList>
    </citation>
    <scope>NUCLEOTIDE SEQUENCE [LARGE SCALE GENOMIC DNA]</scope>
    <source>
        <strain evidence="9">SKK-01</strain>
    </source>
</reference>
<dbReference type="PROSITE" id="PS51740">
    <property type="entry name" value="SPOVT_ABRB"/>
    <property type="match status" value="1"/>
</dbReference>
<sequence>MFYGEYTHTLDEKNRIIIPSKFREVIQEKNIEKLHITRGLDACLFIFSENEWKVQENKFKELPFTNENVRRFKRLFFAGASESIPDKQWRILIPDYLKEYAGLEKDIKIIGVSDRIEVWDMAKWEEFYKSSKQDYEKLAEGIII</sequence>
<dbReference type="InterPro" id="IPR007159">
    <property type="entry name" value="SpoVT-AbrB_dom"/>
</dbReference>
<evidence type="ECO:0000313" key="9">
    <source>
        <dbReference type="EMBL" id="KJJ84554.1"/>
    </source>
</evidence>
<dbReference type="InterPro" id="IPR038619">
    <property type="entry name" value="MraZ_sf"/>
</dbReference>
<evidence type="ECO:0000256" key="5">
    <source>
        <dbReference type="ARBA" id="ARBA00023125"/>
    </source>
</evidence>
<comment type="subcellular location">
    <subcellularLocation>
        <location evidence="7">Cytoplasm</location>
        <location evidence="7">Nucleoid</location>
    </subcellularLocation>
</comment>
<dbReference type="InterPro" id="IPR003444">
    <property type="entry name" value="MraZ"/>
</dbReference>
<organism evidence="9 10">
    <name type="scientific">Candidatus Omnitrophus magneticus</name>
    <dbReference type="NCBI Taxonomy" id="1609969"/>
    <lineage>
        <taxon>Bacteria</taxon>
        <taxon>Pseudomonadati</taxon>
        <taxon>Candidatus Omnitrophota</taxon>
        <taxon>Candidatus Omnitrophus</taxon>
    </lineage>
</organism>
<dbReference type="GO" id="GO:0005737">
    <property type="term" value="C:cytoplasm"/>
    <property type="evidence" value="ECO:0007669"/>
    <property type="project" value="UniProtKB-UniRule"/>
</dbReference>
<dbReference type="SUPFAM" id="SSF89447">
    <property type="entry name" value="AbrB/MazE/MraZ-like"/>
    <property type="match status" value="1"/>
</dbReference>
<dbReference type="Proteomes" id="UP000033428">
    <property type="component" value="Unassembled WGS sequence"/>
</dbReference>
<keyword evidence="9" id="KW-0132">Cell division</keyword>
<feature type="domain" description="SpoVT-AbrB" evidence="8">
    <location>
        <begin position="5"/>
        <end position="51"/>
    </location>
</feature>
<dbReference type="InterPro" id="IPR035642">
    <property type="entry name" value="MraZ_N"/>
</dbReference>
<dbReference type="GO" id="GO:0051301">
    <property type="term" value="P:cell division"/>
    <property type="evidence" value="ECO:0007669"/>
    <property type="project" value="UniProtKB-KW"/>
</dbReference>
<dbReference type="GO" id="GO:2000143">
    <property type="term" value="P:negative regulation of DNA-templated transcription initiation"/>
    <property type="evidence" value="ECO:0007669"/>
    <property type="project" value="TreeGrafter"/>
</dbReference>
<dbReference type="GO" id="GO:0003700">
    <property type="term" value="F:DNA-binding transcription factor activity"/>
    <property type="evidence" value="ECO:0007669"/>
    <property type="project" value="UniProtKB-UniRule"/>
</dbReference>
<evidence type="ECO:0000259" key="8">
    <source>
        <dbReference type="PROSITE" id="PS51740"/>
    </source>
</evidence>
<evidence type="ECO:0000256" key="4">
    <source>
        <dbReference type="ARBA" id="ARBA00023015"/>
    </source>
</evidence>
<keyword evidence="6 7" id="KW-0804">Transcription</keyword>
<dbReference type="PANTHER" id="PTHR34701:SF1">
    <property type="entry name" value="TRANSCRIPTIONAL REGULATOR MRAZ"/>
    <property type="match status" value="1"/>
</dbReference>
<dbReference type="InterPro" id="IPR020603">
    <property type="entry name" value="MraZ_dom"/>
</dbReference>
<dbReference type="CDD" id="cd16321">
    <property type="entry name" value="MraZ_C"/>
    <property type="match status" value="1"/>
</dbReference>
<keyword evidence="9" id="KW-0131">Cell cycle</keyword>
<accession>A0A0F0CRB5</accession>
<keyword evidence="4 7" id="KW-0805">Transcription regulation</keyword>
<keyword evidence="10" id="KW-1185">Reference proteome</keyword>
<proteinExistence type="inferred from homology"/>
<dbReference type="InterPro" id="IPR037914">
    <property type="entry name" value="SpoVT-AbrB_sf"/>
</dbReference>
<dbReference type="Pfam" id="PF02381">
    <property type="entry name" value="MraZ"/>
    <property type="match status" value="2"/>
</dbReference>
<dbReference type="PANTHER" id="PTHR34701">
    <property type="entry name" value="TRANSCRIPTIONAL REGULATOR MRAZ"/>
    <property type="match status" value="1"/>
</dbReference>
<gene>
    <name evidence="7" type="primary">mraZ</name>
    <name evidence="9" type="ORF">OMAG_001559</name>
</gene>
<evidence type="ECO:0000256" key="1">
    <source>
        <dbReference type="ARBA" id="ARBA00013860"/>
    </source>
</evidence>
<evidence type="ECO:0000256" key="7">
    <source>
        <dbReference type="HAMAP-Rule" id="MF_01008"/>
    </source>
</evidence>
<protein>
    <recommendedName>
        <fullName evidence="1 7">Transcriptional regulator MraZ</fullName>
    </recommendedName>
</protein>
<keyword evidence="5 7" id="KW-0238">DNA-binding</keyword>
<dbReference type="Gene3D" id="3.40.1550.20">
    <property type="entry name" value="Transcriptional regulator MraZ domain"/>
    <property type="match status" value="1"/>
</dbReference>
<name>A0A0F0CRB5_9BACT</name>
<dbReference type="PATRIC" id="fig|1609969.3.peg.1675"/>
<evidence type="ECO:0000256" key="3">
    <source>
        <dbReference type="ARBA" id="ARBA00022737"/>
    </source>
</evidence>
<evidence type="ECO:0000256" key="6">
    <source>
        <dbReference type="ARBA" id="ARBA00023163"/>
    </source>
</evidence>
<dbReference type="CDD" id="cd16320">
    <property type="entry name" value="MraZ_N"/>
    <property type="match status" value="1"/>
</dbReference>
<dbReference type="GO" id="GO:0000976">
    <property type="term" value="F:transcription cis-regulatory region binding"/>
    <property type="evidence" value="ECO:0007669"/>
    <property type="project" value="TreeGrafter"/>
</dbReference>
<dbReference type="AlphaFoldDB" id="A0A0F0CRB5"/>
<comment type="caution">
    <text evidence="9">The sequence shown here is derived from an EMBL/GenBank/DDBJ whole genome shotgun (WGS) entry which is preliminary data.</text>
</comment>
<keyword evidence="3" id="KW-0677">Repeat</keyword>
<dbReference type="InterPro" id="IPR035644">
    <property type="entry name" value="MraZ_C"/>
</dbReference>
<dbReference type="HAMAP" id="MF_01008">
    <property type="entry name" value="MraZ"/>
    <property type="match status" value="1"/>
</dbReference>
<keyword evidence="2 7" id="KW-0963">Cytoplasm</keyword>
<evidence type="ECO:0000256" key="2">
    <source>
        <dbReference type="ARBA" id="ARBA00022490"/>
    </source>
</evidence>
<dbReference type="GO" id="GO:0009295">
    <property type="term" value="C:nucleoid"/>
    <property type="evidence" value="ECO:0007669"/>
    <property type="project" value="UniProtKB-SubCell"/>
</dbReference>
<evidence type="ECO:0000313" key="10">
    <source>
        <dbReference type="Proteomes" id="UP000033428"/>
    </source>
</evidence>
<dbReference type="NCBIfam" id="TIGR00242">
    <property type="entry name" value="division/cell wall cluster transcriptional repressor MraZ"/>
    <property type="match status" value="1"/>
</dbReference>
<comment type="subunit">
    <text evidence="7">Forms oligomers.</text>
</comment>
<comment type="similarity">
    <text evidence="7">Belongs to the MraZ family.</text>
</comment>
<dbReference type="EMBL" id="JYNY01000332">
    <property type="protein sequence ID" value="KJJ84554.1"/>
    <property type="molecule type" value="Genomic_DNA"/>
</dbReference>